<accession>A0A0A0F0M3</accession>
<dbReference type="OrthoDB" id="582835at2"/>
<evidence type="ECO:0000313" key="3">
    <source>
        <dbReference type="Proteomes" id="UP000029998"/>
    </source>
</evidence>
<dbReference type="InterPro" id="IPR032710">
    <property type="entry name" value="NTF2-like_dom_sf"/>
</dbReference>
<dbReference type="SUPFAM" id="SSF54427">
    <property type="entry name" value="NTF2-like"/>
    <property type="match status" value="1"/>
</dbReference>
<gene>
    <name evidence="2" type="ORF">N800_08905</name>
</gene>
<keyword evidence="3" id="KW-1185">Reference proteome</keyword>
<comment type="caution">
    <text evidence="2">The sequence shown here is derived from an EMBL/GenBank/DDBJ whole genome shotgun (WGS) entry which is preliminary data.</text>
</comment>
<dbReference type="AlphaFoldDB" id="A0A0A0F0M3"/>
<dbReference type="Pfam" id="PF12680">
    <property type="entry name" value="SnoaL_2"/>
    <property type="match status" value="1"/>
</dbReference>
<name>A0A0A0F0M3_9GAMM</name>
<dbReference type="eggNOG" id="COG3631">
    <property type="taxonomic scope" value="Bacteria"/>
</dbReference>
<dbReference type="EMBL" id="AVPU01000001">
    <property type="protein sequence ID" value="KGM56304.1"/>
    <property type="molecule type" value="Genomic_DNA"/>
</dbReference>
<evidence type="ECO:0000259" key="1">
    <source>
        <dbReference type="Pfam" id="PF12680"/>
    </source>
</evidence>
<dbReference type="InterPro" id="IPR037401">
    <property type="entry name" value="SnoaL-like"/>
</dbReference>
<evidence type="ECO:0000313" key="2">
    <source>
        <dbReference type="EMBL" id="KGM56304.1"/>
    </source>
</evidence>
<dbReference type="Gene3D" id="3.10.450.50">
    <property type="match status" value="1"/>
</dbReference>
<reference evidence="2 3" key="1">
    <citation type="submission" date="2013-08" db="EMBL/GenBank/DDBJ databases">
        <title>Genome sequencing of Lysobacter.</title>
        <authorList>
            <person name="Zhang S."/>
            <person name="Wang G."/>
        </authorList>
    </citation>
    <scope>NUCLEOTIDE SEQUENCE [LARGE SCALE GENOMIC DNA]</scope>
    <source>
        <strain evidence="2 3">GH1-9</strain>
    </source>
</reference>
<dbReference type="RefSeq" id="WP_036133608.1">
    <property type="nucleotide sequence ID" value="NZ_AVPU01000001.1"/>
</dbReference>
<sequence>MTSNKALIQQYLAAYTAFDVPGMLSLVAPDVVFENYTSDQLTASAQGIQQFRALAEQSCGLFAEREHQLTALREWPERAVAGIAFRGVLAVDIPGGPKAGSVIELDGKSEFEFRDGCITRIVDRS</sequence>
<organism evidence="2 3">
    <name type="scientific">Lysobacter daejeonensis GH1-9</name>
    <dbReference type="NCBI Taxonomy" id="1385517"/>
    <lineage>
        <taxon>Bacteria</taxon>
        <taxon>Pseudomonadati</taxon>
        <taxon>Pseudomonadota</taxon>
        <taxon>Gammaproteobacteria</taxon>
        <taxon>Lysobacterales</taxon>
        <taxon>Lysobacteraceae</taxon>
        <taxon>Aerolutibacter</taxon>
    </lineage>
</organism>
<dbReference type="Proteomes" id="UP000029998">
    <property type="component" value="Unassembled WGS sequence"/>
</dbReference>
<proteinExistence type="predicted"/>
<feature type="domain" description="SnoaL-like" evidence="1">
    <location>
        <begin position="8"/>
        <end position="121"/>
    </location>
</feature>
<protein>
    <recommendedName>
        <fullName evidence="1">SnoaL-like domain-containing protein</fullName>
    </recommendedName>
</protein>